<keyword evidence="3" id="KW-0328">Glycosyltransferase</keyword>
<evidence type="ECO:0000256" key="8">
    <source>
        <dbReference type="SAM" id="Phobius"/>
    </source>
</evidence>
<dbReference type="EMBL" id="MGKI01000014">
    <property type="protein sequence ID" value="OGN22176.1"/>
    <property type="molecule type" value="Genomic_DNA"/>
</dbReference>
<dbReference type="PANTHER" id="PTHR33908:SF11">
    <property type="entry name" value="MEMBRANE PROTEIN"/>
    <property type="match status" value="1"/>
</dbReference>
<dbReference type="STRING" id="1802694.A2918_03385"/>
<feature type="domain" description="Glycosyltransferase RgtA/B/C/D-like" evidence="9">
    <location>
        <begin position="53"/>
        <end position="203"/>
    </location>
</feature>
<dbReference type="InterPro" id="IPR050297">
    <property type="entry name" value="LipidA_mod_glycosyltrf_83"/>
</dbReference>
<comment type="caution">
    <text evidence="10">The sequence shown here is derived from an EMBL/GenBank/DDBJ whole genome shotgun (WGS) entry which is preliminary data.</text>
</comment>
<reference evidence="10 11" key="1">
    <citation type="journal article" date="2016" name="Nat. Commun.">
        <title>Thousands of microbial genomes shed light on interconnected biogeochemical processes in an aquifer system.</title>
        <authorList>
            <person name="Anantharaman K."/>
            <person name="Brown C.T."/>
            <person name="Hug L.A."/>
            <person name="Sharon I."/>
            <person name="Castelle C.J."/>
            <person name="Probst A.J."/>
            <person name="Thomas B.C."/>
            <person name="Singh A."/>
            <person name="Wilkins M.J."/>
            <person name="Karaoz U."/>
            <person name="Brodie E.L."/>
            <person name="Williams K.H."/>
            <person name="Hubbard S.S."/>
            <person name="Banfield J.F."/>
        </authorList>
    </citation>
    <scope>NUCLEOTIDE SEQUENCE [LARGE SCALE GENOMIC DNA]</scope>
</reference>
<evidence type="ECO:0000256" key="5">
    <source>
        <dbReference type="ARBA" id="ARBA00022692"/>
    </source>
</evidence>
<feature type="transmembrane region" description="Helical" evidence="8">
    <location>
        <begin position="197"/>
        <end position="215"/>
    </location>
</feature>
<dbReference type="PANTHER" id="PTHR33908">
    <property type="entry name" value="MANNOSYLTRANSFERASE YKCB-RELATED"/>
    <property type="match status" value="1"/>
</dbReference>
<comment type="subcellular location">
    <subcellularLocation>
        <location evidence="1">Cell membrane</location>
        <topology evidence="1">Multi-pass membrane protein</topology>
    </subcellularLocation>
</comment>
<feature type="transmembrane region" description="Helical" evidence="8">
    <location>
        <begin position="249"/>
        <end position="266"/>
    </location>
</feature>
<proteinExistence type="predicted"/>
<keyword evidence="5 8" id="KW-0812">Transmembrane</keyword>
<protein>
    <recommendedName>
        <fullName evidence="9">Glycosyltransferase RgtA/B/C/D-like domain-containing protein</fullName>
    </recommendedName>
</protein>
<feature type="transmembrane region" description="Helical" evidence="8">
    <location>
        <begin position="433"/>
        <end position="457"/>
    </location>
</feature>
<gene>
    <name evidence="10" type="ORF">A2918_03385</name>
</gene>
<evidence type="ECO:0000256" key="4">
    <source>
        <dbReference type="ARBA" id="ARBA00022679"/>
    </source>
</evidence>
<evidence type="ECO:0000256" key="6">
    <source>
        <dbReference type="ARBA" id="ARBA00022989"/>
    </source>
</evidence>
<feature type="transmembrane region" description="Helical" evidence="8">
    <location>
        <begin position="75"/>
        <end position="95"/>
    </location>
</feature>
<evidence type="ECO:0000259" key="9">
    <source>
        <dbReference type="Pfam" id="PF13231"/>
    </source>
</evidence>
<evidence type="ECO:0000313" key="11">
    <source>
        <dbReference type="Proteomes" id="UP000178227"/>
    </source>
</evidence>
<dbReference type="InterPro" id="IPR038731">
    <property type="entry name" value="RgtA/B/C-like"/>
</dbReference>
<dbReference type="GO" id="GO:0016763">
    <property type="term" value="F:pentosyltransferase activity"/>
    <property type="evidence" value="ECO:0007669"/>
    <property type="project" value="TreeGrafter"/>
</dbReference>
<organism evidence="10 11">
    <name type="scientific">Candidatus Yanofskybacteria bacterium RIFCSPLOWO2_01_FULL_42_49</name>
    <dbReference type="NCBI Taxonomy" id="1802694"/>
    <lineage>
        <taxon>Bacteria</taxon>
        <taxon>Candidatus Yanofskyibacteriota</taxon>
    </lineage>
</organism>
<feature type="transmembrane region" description="Helical" evidence="8">
    <location>
        <begin position="107"/>
        <end position="140"/>
    </location>
</feature>
<dbReference type="Pfam" id="PF13231">
    <property type="entry name" value="PMT_2"/>
    <property type="match status" value="1"/>
</dbReference>
<feature type="transmembrane region" description="Helical" evidence="8">
    <location>
        <begin position="299"/>
        <end position="318"/>
    </location>
</feature>
<keyword evidence="6 8" id="KW-1133">Transmembrane helix</keyword>
<feature type="transmembrane region" description="Helical" evidence="8">
    <location>
        <begin position="152"/>
        <end position="185"/>
    </location>
</feature>
<keyword evidence="4" id="KW-0808">Transferase</keyword>
<accession>A0A1F8GBS5</accession>
<dbReference type="Proteomes" id="UP000178227">
    <property type="component" value="Unassembled WGS sequence"/>
</dbReference>
<evidence type="ECO:0000313" key="10">
    <source>
        <dbReference type="EMBL" id="OGN22176.1"/>
    </source>
</evidence>
<evidence type="ECO:0000256" key="2">
    <source>
        <dbReference type="ARBA" id="ARBA00022475"/>
    </source>
</evidence>
<evidence type="ECO:0000256" key="7">
    <source>
        <dbReference type="ARBA" id="ARBA00023136"/>
    </source>
</evidence>
<dbReference type="GO" id="GO:0009103">
    <property type="term" value="P:lipopolysaccharide biosynthetic process"/>
    <property type="evidence" value="ECO:0007669"/>
    <property type="project" value="UniProtKB-ARBA"/>
</dbReference>
<dbReference type="GO" id="GO:0005886">
    <property type="term" value="C:plasma membrane"/>
    <property type="evidence" value="ECO:0007669"/>
    <property type="project" value="UniProtKB-SubCell"/>
</dbReference>
<dbReference type="AlphaFoldDB" id="A0A1F8GBS5"/>
<feature type="transmembrane region" description="Helical" evidence="8">
    <location>
        <begin position="404"/>
        <end position="426"/>
    </location>
</feature>
<evidence type="ECO:0000256" key="3">
    <source>
        <dbReference type="ARBA" id="ARBA00022676"/>
    </source>
</evidence>
<feature type="transmembrane region" description="Helical" evidence="8">
    <location>
        <begin position="324"/>
        <end position="344"/>
    </location>
</feature>
<feature type="transmembrane region" description="Helical" evidence="8">
    <location>
        <begin position="351"/>
        <end position="370"/>
    </location>
</feature>
<sequence length="565" mass="64914">MTVILKNNYWLWLLVLLFIATRFLGLDQLYHQDEYRWVSQVYTAEFGEVDSPHPPIMQSTLSLVGKMFGYDNLRVVPFVFGILNLLLIYAVSLKITDNRKIAYLSSGLYVISVYGLIANLMIDIDGAVLPFFVLLTYYFYIRTVKDGDKKFILPLAVVIIAGLLTKLSFVIFVGALAIEYLWTLYDKGKFTQEIKRAGLILGISGVFIAGLYLFYGKTDPRFVEYSTNFKIFDFASRAYFELLLRLVKFFIWFSPLLFLPMVYGLFSAGGGSALPGEGPVHSRVSVGGKKDFFIKYRIWYIYTLFNFIFYLVIFDFARLPIERYFMFIIAPAVIISGHVIYSLLSGLDKKRLLLSILGFAVLLAFTLFIAHDIVPLNPKEAYVQKVKDLDFNFLIPMTGGSGPIGFYVSAQFVLWIWAVGFLWLLFNKKKLAIAFFVVFGVGYNLLLSSENLMGAFYGSVNNITKASVERVVNDEEINDVVTYYDAGVYYLKIADKYTGRFYTAPSRDYSQRLTYHRGYYMIVDFPAIDKNSLYWKLISRCELNKKFTDKYIDSYIFDCRSLTIN</sequence>
<keyword evidence="2" id="KW-1003">Cell membrane</keyword>
<name>A0A1F8GBS5_9BACT</name>
<keyword evidence="7 8" id="KW-0472">Membrane</keyword>
<evidence type="ECO:0000256" key="1">
    <source>
        <dbReference type="ARBA" id="ARBA00004651"/>
    </source>
</evidence>